<dbReference type="Proteomes" id="UP000008672">
    <property type="component" value="Unassembled WGS sequence"/>
</dbReference>
<organism evidence="1 2">
    <name type="scientific">Latimeria chalumnae</name>
    <name type="common">Coelacanth</name>
    <dbReference type="NCBI Taxonomy" id="7897"/>
    <lineage>
        <taxon>Eukaryota</taxon>
        <taxon>Metazoa</taxon>
        <taxon>Chordata</taxon>
        <taxon>Craniata</taxon>
        <taxon>Vertebrata</taxon>
        <taxon>Euteleostomi</taxon>
        <taxon>Coelacanthiformes</taxon>
        <taxon>Coelacanthidae</taxon>
        <taxon>Latimeria</taxon>
    </lineage>
</organism>
<reference evidence="2" key="1">
    <citation type="submission" date="2011-08" db="EMBL/GenBank/DDBJ databases">
        <title>The draft genome of Latimeria chalumnae.</title>
        <authorList>
            <person name="Di Palma F."/>
            <person name="Alfoldi J."/>
            <person name="Johnson J."/>
            <person name="Berlin A."/>
            <person name="Gnerre S."/>
            <person name="Jaffe D."/>
            <person name="MacCallum I."/>
            <person name="Young S."/>
            <person name="Walker B.J."/>
            <person name="Lander E."/>
            <person name="Lindblad-Toh K."/>
        </authorList>
    </citation>
    <scope>NUCLEOTIDE SEQUENCE [LARGE SCALE GENOMIC DNA]</scope>
    <source>
        <strain evidence="2">Wild caught</strain>
    </source>
</reference>
<sequence length="327" mass="36889">LVGSINIFSSYPWCYGIVGGNFNCLLDTFMDRSSSIPLPASQSQTAKATLAFTEEYSLIDSWCHMHTTSREYSSSLFQFPILSYKLVSYEFLPHSISDHLPICVLVEVPDCSLGPIRWRFSSHLLTKNNFTSELCSAISEFFVNKSPSSSPNVIWEAFKATIRGKIIATQQLNLELCLKKPEIEHYKINSAETREQVALLQHELNTLSTIKAEHDLLHVNSKHYAQGDKASKLLTWQLRWEETERFILTIQMSDASFSCIPKDINQFFTSFHSSLYTTKSQGVVCLLFLDKLEFPTLSEDTKAALDLSLTQSEILSATDSSPEVEGV</sequence>
<proteinExistence type="predicted"/>
<dbReference type="STRING" id="7897.ENSLACP00000015384"/>
<dbReference type="InParanoid" id="H3B0G3"/>
<protein>
    <recommendedName>
        <fullName evidence="3">Endonuclease/exonuclease/phosphatase domain-containing protein</fullName>
    </recommendedName>
</protein>
<evidence type="ECO:0008006" key="3">
    <source>
        <dbReference type="Google" id="ProtNLM"/>
    </source>
</evidence>
<dbReference type="HOGENOM" id="CLU_000680_2_1_1"/>
<reference evidence="1" key="2">
    <citation type="submission" date="2025-08" db="UniProtKB">
        <authorList>
            <consortium name="Ensembl"/>
        </authorList>
    </citation>
    <scope>IDENTIFICATION</scope>
</reference>
<name>H3B0G3_LATCH</name>
<dbReference type="InterPro" id="IPR036691">
    <property type="entry name" value="Endo/exonu/phosph_ase_sf"/>
</dbReference>
<reference evidence="1" key="3">
    <citation type="submission" date="2025-09" db="UniProtKB">
        <authorList>
            <consortium name="Ensembl"/>
        </authorList>
    </citation>
    <scope>IDENTIFICATION</scope>
</reference>
<dbReference type="Ensembl" id="ENSLACT00000015490.1">
    <property type="protein sequence ID" value="ENSLACP00000015384.1"/>
    <property type="gene ID" value="ENSLACG00000013544.1"/>
</dbReference>
<evidence type="ECO:0000313" key="1">
    <source>
        <dbReference type="Ensembl" id="ENSLACP00000015384.1"/>
    </source>
</evidence>
<dbReference type="AlphaFoldDB" id="H3B0G3"/>
<keyword evidence="2" id="KW-1185">Reference proteome</keyword>
<accession>H3B0G3</accession>
<dbReference type="SUPFAM" id="SSF56219">
    <property type="entry name" value="DNase I-like"/>
    <property type="match status" value="1"/>
</dbReference>
<dbReference type="EMBL" id="AFYH01037742">
    <property type="status" value="NOT_ANNOTATED_CDS"/>
    <property type="molecule type" value="Genomic_DNA"/>
</dbReference>
<dbReference type="GeneTree" id="ENSGT01150000289021"/>
<evidence type="ECO:0000313" key="2">
    <source>
        <dbReference type="Proteomes" id="UP000008672"/>
    </source>
</evidence>